<dbReference type="GO" id="GO:0005886">
    <property type="term" value="C:plasma membrane"/>
    <property type="evidence" value="ECO:0000318"/>
    <property type="project" value="GO_Central"/>
</dbReference>
<proteinExistence type="predicted"/>
<dbReference type="GO" id="GO:0004715">
    <property type="term" value="F:non-membrane spanning protein tyrosine kinase activity"/>
    <property type="evidence" value="ECO:0000318"/>
    <property type="project" value="GO_Central"/>
</dbReference>
<dbReference type="InterPro" id="IPR001245">
    <property type="entry name" value="Ser-Thr/Tyr_kinase_cat_dom"/>
</dbReference>
<dbReference type="Proteomes" id="UP000186698">
    <property type="component" value="Chromosome 7L"/>
</dbReference>
<evidence type="ECO:0000313" key="5">
    <source>
        <dbReference type="Proteomes" id="UP000186698"/>
    </source>
</evidence>
<dbReference type="KEGG" id="xla:108696217"/>
<name>A0A8J1L5A8_XENLA</name>
<evidence type="ECO:0000256" key="1">
    <source>
        <dbReference type="ARBA" id="ARBA00022741"/>
    </source>
</evidence>
<feature type="domain" description="Protein kinase" evidence="4">
    <location>
        <begin position="921"/>
        <end position="1180"/>
    </location>
</feature>
<evidence type="ECO:0000313" key="6">
    <source>
        <dbReference type="RefSeq" id="XP_041424736.1"/>
    </source>
</evidence>
<dbReference type="Pfam" id="PF07714">
    <property type="entry name" value="PK_Tyr_Ser-Thr"/>
    <property type="match status" value="2"/>
</dbReference>
<feature type="region of interest" description="Disordered" evidence="3">
    <location>
        <begin position="174"/>
        <end position="201"/>
    </location>
</feature>
<dbReference type="SUPFAM" id="SSF56112">
    <property type="entry name" value="Protein kinase-like (PK-like)"/>
    <property type="match status" value="2"/>
</dbReference>
<protein>
    <submittedName>
        <fullName evidence="6">Uncharacterized protein LOC108696217</fullName>
    </submittedName>
</protein>
<dbReference type="GO" id="GO:0005524">
    <property type="term" value="F:ATP binding"/>
    <property type="evidence" value="ECO:0007669"/>
    <property type="project" value="UniProtKB-KW"/>
</dbReference>
<evidence type="ECO:0000256" key="3">
    <source>
        <dbReference type="SAM" id="MobiDB-lite"/>
    </source>
</evidence>
<keyword evidence="5" id="KW-1185">Reference proteome</keyword>
<dbReference type="RefSeq" id="XP_041424736.1">
    <property type="nucleotide sequence ID" value="XM_041568802.1"/>
</dbReference>
<dbReference type="AlphaFoldDB" id="A0A8J1L5A8"/>
<reference evidence="6" key="1">
    <citation type="submission" date="2025-08" db="UniProtKB">
        <authorList>
            <consortium name="RefSeq"/>
        </authorList>
    </citation>
    <scope>IDENTIFICATION</scope>
    <source>
        <strain evidence="6">J_2021</strain>
        <tissue evidence="6">Erythrocytes</tissue>
    </source>
</reference>
<gene>
    <name evidence="6" type="primary">LOC108696217</name>
</gene>
<dbReference type="PROSITE" id="PS50011">
    <property type="entry name" value="PROTEIN_KINASE_DOM"/>
    <property type="match status" value="2"/>
</dbReference>
<keyword evidence="1" id="KW-0547">Nucleotide-binding</keyword>
<dbReference type="GeneID" id="108696217"/>
<dbReference type="OrthoDB" id="9366758at2759"/>
<feature type="compositionally biased region" description="Basic and acidic residues" evidence="3">
    <location>
        <begin position="183"/>
        <end position="199"/>
    </location>
</feature>
<evidence type="ECO:0000259" key="4">
    <source>
        <dbReference type="PROSITE" id="PS50011"/>
    </source>
</evidence>
<keyword evidence="2" id="KW-0067">ATP-binding</keyword>
<organism evidence="5 6">
    <name type="scientific">Xenopus laevis</name>
    <name type="common">African clawed frog</name>
    <dbReference type="NCBI Taxonomy" id="8355"/>
    <lineage>
        <taxon>Eukaryota</taxon>
        <taxon>Metazoa</taxon>
        <taxon>Chordata</taxon>
        <taxon>Craniata</taxon>
        <taxon>Vertebrata</taxon>
        <taxon>Euteleostomi</taxon>
        <taxon>Amphibia</taxon>
        <taxon>Batrachia</taxon>
        <taxon>Anura</taxon>
        <taxon>Pipoidea</taxon>
        <taxon>Pipidae</taxon>
        <taxon>Xenopodinae</taxon>
        <taxon>Xenopus</taxon>
        <taxon>Xenopus</taxon>
    </lineage>
</organism>
<accession>A0A8J1L5A8</accession>
<dbReference type="PANTHER" id="PTHR24418">
    <property type="entry name" value="TYROSINE-PROTEIN KINASE"/>
    <property type="match status" value="1"/>
</dbReference>
<dbReference type="InterPro" id="IPR000719">
    <property type="entry name" value="Prot_kinase_dom"/>
</dbReference>
<dbReference type="InterPro" id="IPR011009">
    <property type="entry name" value="Kinase-like_dom_sf"/>
</dbReference>
<feature type="domain" description="Protein kinase" evidence="4">
    <location>
        <begin position="589"/>
        <end position="874"/>
    </location>
</feature>
<dbReference type="InterPro" id="IPR050198">
    <property type="entry name" value="Non-receptor_tyrosine_kinases"/>
</dbReference>
<evidence type="ECO:0000256" key="2">
    <source>
        <dbReference type="ARBA" id="ARBA00022840"/>
    </source>
</evidence>
<dbReference type="Gene3D" id="1.10.510.10">
    <property type="entry name" value="Transferase(Phosphotransferase) domain 1"/>
    <property type="match status" value="2"/>
</dbReference>
<sequence length="1263" mass="146623">MAESIYDDIGNNYSKRCERCGKGYFGVMNSQHWLCYDYYVVSAPEPRNKRNEDIDEFLTEKVIKPLETQGYNCFHGCRDLIGGQLILEALSEPMINIPTTIVPIYNDNKFTKLWNLLFRPGLQKRIVFILFDSAKIPCILDSSNLFSLKSSDSDLVNRISKTINANKIRNPHSISETTSDCLSESHRNDHARHPTEMESHGFSLHPQGHKYHVRHPTEMETHGFSFHPAGHKHQSRWQTGKTTFEESTDLEVHLHSITDQTSPNDLVGLCKHKDKKIRHFAAKTLTKVIQKDITAFYQNYDIRRFEKEARDFIQKEHAYHTDLYSNFQKLYFWISAAIFLRIYKCKDPSLKAYVKTLSLKKYKNSQNKFDQMCQKIYYKLSVSLHARIKKNWPNQSDENELSIKQLDICISLIDQQASSTSAQTYDVNKIMKSIRHLPWDLKHIFFGIITDKILKKNSVESSNIFQEICNMTGKKHRGIILGFIERITEYIQKSFTARESLDRCLSFLLTIWKIENKKDDKLMAIMIYFLPKLVYHPLSKVRELIASLIFSGDWNRIDICQLGSTCILVDEELAERCFREKISEDYPDLIIKQQVQTAQNALVFQVETKEGSSLLYMCKQKSLNDILQTNTTDDSYESFQRMASVIETCQENEYIVGLRQLNSGGTPPFYVVEYGEPLLDFLHRKENQLTMLKVADILIDITRAIHQCHSKSLVLCDITPASFEVFHRTDGSIQIRLAHFQHANFVGDEKSVDSADGYEASESFPYIQGESTEAVAVYFSAPETLKHKQFSQYSDMWMTAATFYSIILYGKRPFEELAHLSTSQFVKEIISNHRVEIPNLFPPDLWDILSANFISNISERKLTETLLQDLENYKSNLGDQQKRMYTARSVCYLLNPEDIKRGFLDEKGNFIQEDIKEPKQLNYRDEFKKRSFMDDKDLYSQEEVKEAVQVMYRDQFKTRNNRLHENVSMRMSKRTRIKLKRINHKNILGVEKILNHYYTTYLASLPLRTHGSTLDTVIADAGISRFLSYFQQITSALQHLHSENILHCDLRCKYIYVNPEAGTLKVGHFGRAVDLESNQTRFVIKKMPLDAEKWSAPEVRANGLYSVASDVFNFGSVYWEAVQIQEKNARYVEYPEERKDCIRQLTDCIKHCFDSNPQKRPLLTAIIDNITNLQSEYQSFSSNDEAAISLPSREYDEVANNEEDYDSIYEVPKNFSEVYSSSNPWPKLIVELILRGKISRNNSPLGSRRETAIYLSYEDVGLM</sequence>